<name>A0A2D2B0H1_9CAUL</name>
<protein>
    <submittedName>
        <fullName evidence="1">Uncharacterized protein</fullName>
    </submittedName>
</protein>
<sequence length="159" mass="16683">MSLPLAVIAARVLTGAAVRAYDVQLDRMLTLGAAPPSAIIAVGGPDAAEAMSGLWRRGYPRVEAARRATCPAADELCDLLLVCGCDRAQRAAEIARDTRAMLRPDGLAVVDAGRMSDPDERLRLCGLLAEAGFGVGPNAHLAAEIAARRLPDAVWKRAA</sequence>
<dbReference type="EMBL" id="CP024201">
    <property type="protein sequence ID" value="ATQ43748.1"/>
    <property type="molecule type" value="Genomic_DNA"/>
</dbReference>
<dbReference type="Proteomes" id="UP000228945">
    <property type="component" value="Chromosome"/>
</dbReference>
<organism evidence="1 2">
    <name type="scientific">Caulobacter mirabilis</name>
    <dbReference type="NCBI Taxonomy" id="69666"/>
    <lineage>
        <taxon>Bacteria</taxon>
        <taxon>Pseudomonadati</taxon>
        <taxon>Pseudomonadota</taxon>
        <taxon>Alphaproteobacteria</taxon>
        <taxon>Caulobacterales</taxon>
        <taxon>Caulobacteraceae</taxon>
        <taxon>Caulobacter</taxon>
    </lineage>
</organism>
<keyword evidence="2" id="KW-1185">Reference proteome</keyword>
<evidence type="ECO:0000313" key="1">
    <source>
        <dbReference type="EMBL" id="ATQ43748.1"/>
    </source>
</evidence>
<gene>
    <name evidence="1" type="ORF">CSW64_15780</name>
</gene>
<dbReference type="OrthoDB" id="7186714at2"/>
<dbReference type="KEGG" id="cmb:CSW64_15780"/>
<reference evidence="1 2" key="1">
    <citation type="submission" date="2017-10" db="EMBL/GenBank/DDBJ databases">
        <title>Genome sequence of Caulobacter mirabilis FWC38.</title>
        <authorList>
            <person name="Fiebig A."/>
            <person name="Crosson S."/>
        </authorList>
    </citation>
    <scope>NUCLEOTIDE SEQUENCE [LARGE SCALE GENOMIC DNA]</scope>
    <source>
        <strain evidence="1 2">FWC 38</strain>
    </source>
</reference>
<dbReference type="RefSeq" id="WP_099622997.1">
    <property type="nucleotide sequence ID" value="NZ_CP024201.1"/>
</dbReference>
<accession>A0A2D2B0H1</accession>
<dbReference type="AlphaFoldDB" id="A0A2D2B0H1"/>
<proteinExistence type="predicted"/>
<evidence type="ECO:0000313" key="2">
    <source>
        <dbReference type="Proteomes" id="UP000228945"/>
    </source>
</evidence>